<feature type="domain" description="Protein zer-1 homolog-like C-terminal" evidence="2">
    <location>
        <begin position="509"/>
        <end position="860"/>
    </location>
</feature>
<sequence length="890" mass="100896">MPNGMPDRPLMAPRLVELTADVFAEQISLLGYEAYRKSNNSVISWDSDVFSHLPPDLPRQVSQAIFDALRRKWNQRDHIFDFSHDTLAFHVKQLNYPLTSIDLTGVMVSDRLLSFLLRAQANTLQHLNLSETTGLSSYGINYLLSDDMVTLPALKSFTLTSAEILRVPTTKRYVRRPSVRYTNFALPVVSEGDLRDSLEINISDDDSASKIFHRYVRRPSVRYTNFALPVVSEGDLRDSLEINISDDDSASTSEKLVISAVEDQEDEEIPDFVSFAPNLSHLCLLRGLQYDVEDETPNDFLLRNLNQLSNVRTLDLSEWQSLENLRCLHPLTTLTSLILYDCPDIYRALDTIVSLENLIHLDISQSNRETGVYPKPVTALHSIATSLQNLQYLDISGTNLTAAPSENDRPYKGTGTILSDIPGLCCLRRQLKFLGIFNCDNASNFRQIPAEYVCGDSGEQQLLLALQVYKQRPKIMQSVLNESYQLYRFGDNLKHHVDALHLVLDALRLHIENSTLQIAGSASMFYIIRNVKMNRDTKREVIRALLDGMETHMEEQVMVRNCALSLCQFEIPQDIVFDYARVAKLLVNVLQAHNADNLTQRIVVFLLNSMACHVEGDQKLQVGDIGAIEIILDQIRRKHASGHCDDVMEVGWSFLWNITDETPVNCERFLRHEGLRLFQVCYAQFPNETELVRNMMGLIGNIAEVETLRGQLMHDEYINIFSSLLRNISDGIEISYNSAGVLAHLVSDGDEAWKSQVNISRDKVMKEIIEATKTWDLTARRYINYRSFKPILRLIPMFESSGSQHWAVWALANLTTTDGAKYCRYVCEEGGIGLLELVVYDESSPARVRDLAKLVLRNIEIWQNGGNPEDSMAYAQSLNGNSNDVEMVPI</sequence>
<dbReference type="GO" id="GO:0031462">
    <property type="term" value="C:Cul2-RING ubiquitin ligase complex"/>
    <property type="evidence" value="ECO:0007669"/>
    <property type="project" value="TreeGrafter"/>
</dbReference>
<reference evidence="5" key="1">
    <citation type="submission" date="2022-11" db="UniProtKB">
        <authorList>
            <consortium name="WormBaseParasite"/>
        </authorList>
    </citation>
    <scope>IDENTIFICATION</scope>
</reference>
<dbReference type="InterPro" id="IPR011989">
    <property type="entry name" value="ARM-like"/>
</dbReference>
<dbReference type="InterPro" id="IPR055142">
    <property type="entry name" value="ZER1-like_C"/>
</dbReference>
<dbReference type="InterPro" id="IPR051341">
    <property type="entry name" value="Zyg-11_UBL_adapter"/>
</dbReference>
<proteinExistence type="predicted"/>
<organism evidence="4 5">
    <name type="scientific">Acrobeloides nanus</name>
    <dbReference type="NCBI Taxonomy" id="290746"/>
    <lineage>
        <taxon>Eukaryota</taxon>
        <taxon>Metazoa</taxon>
        <taxon>Ecdysozoa</taxon>
        <taxon>Nematoda</taxon>
        <taxon>Chromadorea</taxon>
        <taxon>Rhabditida</taxon>
        <taxon>Tylenchina</taxon>
        <taxon>Cephalobomorpha</taxon>
        <taxon>Cephaloboidea</taxon>
        <taxon>Cephalobidae</taxon>
        <taxon>Acrobeloides</taxon>
    </lineage>
</organism>
<dbReference type="SUPFAM" id="SSF52047">
    <property type="entry name" value="RNI-like"/>
    <property type="match status" value="1"/>
</dbReference>
<dbReference type="Proteomes" id="UP000887540">
    <property type="component" value="Unplaced"/>
</dbReference>
<accession>A0A914CRH3</accession>
<feature type="domain" description="Zer-1-like leucine-rich repeats region" evidence="3">
    <location>
        <begin position="304"/>
        <end position="439"/>
    </location>
</feature>
<dbReference type="Pfam" id="PF25013">
    <property type="entry name" value="LRR_Zer-1"/>
    <property type="match status" value="1"/>
</dbReference>
<dbReference type="FunFam" id="1.25.10.10:FF:000638">
    <property type="entry name" value="Zyg eleven-related protein 1"/>
    <property type="match status" value="1"/>
</dbReference>
<keyword evidence="4" id="KW-1185">Reference proteome</keyword>
<evidence type="ECO:0000259" key="3">
    <source>
        <dbReference type="Pfam" id="PF25013"/>
    </source>
</evidence>
<dbReference type="Gene3D" id="3.80.10.10">
    <property type="entry name" value="Ribonuclease Inhibitor"/>
    <property type="match status" value="2"/>
</dbReference>
<name>A0A914CRH3_9BILA</name>
<dbReference type="SUPFAM" id="SSF48371">
    <property type="entry name" value="ARM repeat"/>
    <property type="match status" value="1"/>
</dbReference>
<dbReference type="WBParaSite" id="ACRNAN_scaffold137.g30167.t1">
    <property type="protein sequence ID" value="ACRNAN_scaffold137.g30167.t1"/>
    <property type="gene ID" value="ACRNAN_scaffold137.g30167"/>
</dbReference>
<dbReference type="Gene3D" id="1.25.10.10">
    <property type="entry name" value="Leucine-rich Repeat Variant"/>
    <property type="match status" value="1"/>
</dbReference>
<protein>
    <submittedName>
        <fullName evidence="5">Uncharacterized protein</fullName>
    </submittedName>
</protein>
<dbReference type="PANTHER" id="PTHR12904">
    <property type="match status" value="1"/>
</dbReference>
<evidence type="ECO:0000313" key="5">
    <source>
        <dbReference type="WBParaSite" id="ACRNAN_scaffold137.g30167.t1"/>
    </source>
</evidence>
<evidence type="ECO:0000256" key="1">
    <source>
        <dbReference type="ARBA" id="ARBA00022786"/>
    </source>
</evidence>
<dbReference type="InterPro" id="IPR056845">
    <property type="entry name" value="LRR_Zer-1"/>
</dbReference>
<evidence type="ECO:0000259" key="2">
    <source>
        <dbReference type="Pfam" id="PF22964"/>
    </source>
</evidence>
<dbReference type="PANTHER" id="PTHR12904:SF23">
    <property type="entry name" value="PROTEIN ZER-1 HOMOLOG"/>
    <property type="match status" value="1"/>
</dbReference>
<dbReference type="InterPro" id="IPR032675">
    <property type="entry name" value="LRR_dom_sf"/>
</dbReference>
<dbReference type="AlphaFoldDB" id="A0A914CRH3"/>
<dbReference type="Pfam" id="PF22964">
    <property type="entry name" value="ZER1-like_2nd"/>
    <property type="match status" value="1"/>
</dbReference>
<dbReference type="InterPro" id="IPR016024">
    <property type="entry name" value="ARM-type_fold"/>
</dbReference>
<keyword evidence="1" id="KW-0833">Ubl conjugation pathway</keyword>
<evidence type="ECO:0000313" key="4">
    <source>
        <dbReference type="Proteomes" id="UP000887540"/>
    </source>
</evidence>